<dbReference type="EMBL" id="CP107246">
    <property type="protein sequence ID" value="WIM05925.1"/>
    <property type="molecule type" value="Genomic_DNA"/>
</dbReference>
<reference evidence="2" key="1">
    <citation type="journal article" date="2023" name="Nat. Microbiol.">
        <title>Enrichment and characterization of a nitric oxide-reducing microbial community in a continuous bioreactor.</title>
        <authorList>
            <person name="Garrido-Amador P."/>
            <person name="Stortenbeker N."/>
            <person name="Wessels H.J.C.T."/>
            <person name="Speth D.R."/>
            <person name="Garcia-Heredia I."/>
            <person name="Kartal B."/>
        </authorList>
    </citation>
    <scope>NUCLEOTIDE SEQUENCE</scope>
    <source>
        <strain evidence="2">MAG1</strain>
    </source>
</reference>
<dbReference type="KEGG" id="npv:OHM77_01125"/>
<protein>
    <submittedName>
        <fullName evidence="2">Uncharacterized protein</fullName>
    </submittedName>
</protein>
<keyword evidence="1" id="KW-0472">Membrane</keyword>
<keyword evidence="1" id="KW-1133">Transmembrane helix</keyword>
<feature type="transmembrane region" description="Helical" evidence="1">
    <location>
        <begin position="6"/>
        <end position="31"/>
    </location>
</feature>
<name>A0AA49IXC2_9PROT</name>
<feature type="transmembrane region" description="Helical" evidence="1">
    <location>
        <begin position="68"/>
        <end position="88"/>
    </location>
</feature>
<gene>
    <name evidence="2" type="ORF">OHM77_01125</name>
</gene>
<dbReference type="Proteomes" id="UP001234916">
    <property type="component" value="Chromosome"/>
</dbReference>
<dbReference type="AlphaFoldDB" id="A0AA49IXC2"/>
<accession>A0AA49IXC2</accession>
<sequence length="141" mass="15020">MNQMIFWLAVFGNLALVYYAIKSGLHALGCFARDEASSGFNKLSLACVLLALAALFPVSLISGDRESGKIGLTVCLLTPFVVAVLKLWSSKPIIARPSLSVSEATSRQQPQMVITPAPIGGLFPSDDLSNPANPLWPGHHS</sequence>
<evidence type="ECO:0000313" key="2">
    <source>
        <dbReference type="EMBL" id="WIM05925.1"/>
    </source>
</evidence>
<organism evidence="2">
    <name type="scientific">Candidatus Nitricoxidivorans perseverans</name>
    <dbReference type="NCBI Taxonomy" id="2975601"/>
    <lineage>
        <taxon>Bacteria</taxon>
        <taxon>Pseudomonadati</taxon>
        <taxon>Pseudomonadota</taxon>
        <taxon>Betaproteobacteria</taxon>
        <taxon>Nitrosomonadales</taxon>
        <taxon>Sterolibacteriaceae</taxon>
        <taxon>Candidatus Nitricoxidivorans</taxon>
    </lineage>
</organism>
<evidence type="ECO:0000256" key="1">
    <source>
        <dbReference type="SAM" id="Phobius"/>
    </source>
</evidence>
<keyword evidence="1" id="KW-0812">Transmembrane</keyword>
<proteinExistence type="predicted"/>
<feature type="transmembrane region" description="Helical" evidence="1">
    <location>
        <begin position="43"/>
        <end position="62"/>
    </location>
</feature>